<dbReference type="Proteomes" id="UP001523216">
    <property type="component" value="Unassembled WGS sequence"/>
</dbReference>
<sequence>MPETTIEPIPCRIRGAPGPTVVADSGRALLLDEISDHGFPDGEPEARPVTPFS</sequence>
<accession>A0ABT0YFD0</accession>
<evidence type="ECO:0008006" key="3">
    <source>
        <dbReference type="Google" id="ProtNLM"/>
    </source>
</evidence>
<comment type="caution">
    <text evidence="1">The sequence shown here is derived from an EMBL/GenBank/DDBJ whole genome shotgun (WGS) entry which is preliminary data.</text>
</comment>
<dbReference type="EMBL" id="JAMQOL010000083">
    <property type="protein sequence ID" value="MCM4084763.1"/>
    <property type="molecule type" value="Genomic_DNA"/>
</dbReference>
<dbReference type="RefSeq" id="WP_251804503.1">
    <property type="nucleotide sequence ID" value="NZ_JAMQOL010000083.1"/>
</dbReference>
<reference evidence="1 2" key="1">
    <citation type="submission" date="2022-06" db="EMBL/GenBank/DDBJ databases">
        <title>Actinoplanes abujensis sp. nov., isolated from Nigerian arid soil.</title>
        <authorList>
            <person name="Ding P."/>
        </authorList>
    </citation>
    <scope>NUCLEOTIDE SEQUENCE [LARGE SCALE GENOMIC DNA]</scope>
    <source>
        <strain evidence="2">TRM88002</strain>
    </source>
</reference>
<gene>
    <name evidence="1" type="ORF">LXN57_45270</name>
</gene>
<name>A0ABT0YFD0_9ACTN</name>
<proteinExistence type="predicted"/>
<evidence type="ECO:0000313" key="1">
    <source>
        <dbReference type="EMBL" id="MCM4084763.1"/>
    </source>
</evidence>
<keyword evidence="2" id="KW-1185">Reference proteome</keyword>
<evidence type="ECO:0000313" key="2">
    <source>
        <dbReference type="Proteomes" id="UP001523216"/>
    </source>
</evidence>
<organism evidence="1 2">
    <name type="scientific">Paractinoplanes hotanensis</name>
    <dbReference type="NCBI Taxonomy" id="2906497"/>
    <lineage>
        <taxon>Bacteria</taxon>
        <taxon>Bacillati</taxon>
        <taxon>Actinomycetota</taxon>
        <taxon>Actinomycetes</taxon>
        <taxon>Micromonosporales</taxon>
        <taxon>Micromonosporaceae</taxon>
        <taxon>Paractinoplanes</taxon>
    </lineage>
</organism>
<protein>
    <recommendedName>
        <fullName evidence="3">MBL fold metallo-hydrolase</fullName>
    </recommendedName>
</protein>